<protein>
    <recommendedName>
        <fullName evidence="2">RHS repeat-associated core domain-containing protein</fullName>
    </recommendedName>
</protein>
<dbReference type="Gene3D" id="2.180.10.10">
    <property type="entry name" value="RHS repeat-associated core"/>
    <property type="match status" value="1"/>
</dbReference>
<dbReference type="EMBL" id="AP035888">
    <property type="protein sequence ID" value="BFP68380.1"/>
    <property type="molecule type" value="Genomic_DNA"/>
</dbReference>
<evidence type="ECO:0008006" key="2">
    <source>
        <dbReference type="Google" id="ProtNLM"/>
    </source>
</evidence>
<dbReference type="PRINTS" id="PR00394">
    <property type="entry name" value="RHSPROTEIN"/>
</dbReference>
<dbReference type="AlphaFoldDB" id="A0AB33KW11"/>
<reference evidence="1" key="1">
    <citation type="submission" date="2024-08" db="EMBL/GenBank/DDBJ databases">
        <title>Whole genome sequence of Tenacibaculum sp. strain pbs-1 associated with black-spot shell disease in Akoya pearl oysters.</title>
        <authorList>
            <person name="Sakatoku A."/>
            <person name="Suzuki T."/>
            <person name="Hatano K."/>
            <person name="Seki M."/>
            <person name="Tanaka D."/>
            <person name="Nakamura S."/>
            <person name="Suzuki N."/>
            <person name="Isshiki T."/>
        </authorList>
    </citation>
    <scope>NUCLEOTIDE SEQUENCE</scope>
    <source>
        <strain evidence="1">Pbs-1</strain>
    </source>
</reference>
<sequence length="213" mass="24017">MECGLGVYGKPLSFTGEKTFIPFRYQGQYEDEETGLYYNRFRYYSPESGTYISKDPIGLLSGEPNFYAYVYDSNTCIDPLGLAPWPKGGFNEWFNKASVQDIIANKESVSSALRGTGGMHEMFPVSQAAKAKELGFTAEEIKKMTVETDRIIFTNVKDKRGNILPDGKHHGSRAGRHFHNKLIEDLKGAKTKLEAKKIIAKHHKKHMKLSPCK</sequence>
<evidence type="ECO:0000313" key="1">
    <source>
        <dbReference type="EMBL" id="BFP68380.1"/>
    </source>
</evidence>
<dbReference type="InterPro" id="IPR050708">
    <property type="entry name" value="T6SS_VgrG/RHS"/>
</dbReference>
<dbReference type="PANTHER" id="PTHR32305:SF15">
    <property type="entry name" value="PROTEIN RHSA-RELATED"/>
    <property type="match status" value="1"/>
</dbReference>
<organism evidence="1">
    <name type="scientific">Tenacibaculum sp. Pbs-1</name>
    <dbReference type="NCBI Taxonomy" id="3238748"/>
    <lineage>
        <taxon>Bacteria</taxon>
        <taxon>Pseudomonadati</taxon>
        <taxon>Bacteroidota</taxon>
        <taxon>Flavobacteriia</taxon>
        <taxon>Flavobacteriales</taxon>
        <taxon>Flavobacteriaceae</taxon>
        <taxon>Tenacibaculum</taxon>
    </lineage>
</organism>
<accession>A0AB33KW11</accession>
<dbReference type="PANTHER" id="PTHR32305">
    <property type="match status" value="1"/>
</dbReference>
<name>A0AB33KW11_9FLAO</name>
<gene>
    <name evidence="1" type="ORF">Pbs1_17230</name>
</gene>
<dbReference type="InterPro" id="IPR022385">
    <property type="entry name" value="Rhs_assc_core"/>
</dbReference>
<dbReference type="NCBIfam" id="TIGR03696">
    <property type="entry name" value="Rhs_assc_core"/>
    <property type="match status" value="1"/>
</dbReference>
<proteinExistence type="predicted"/>